<protein>
    <submittedName>
        <fullName evidence="4">Response regulator</fullName>
    </submittedName>
</protein>
<gene>
    <name evidence="4" type="ORF">K4G66_24340</name>
</gene>
<dbReference type="SUPFAM" id="SSF52172">
    <property type="entry name" value="CheY-like"/>
    <property type="match status" value="1"/>
</dbReference>
<evidence type="ECO:0000259" key="3">
    <source>
        <dbReference type="PROSITE" id="PS50110"/>
    </source>
</evidence>
<dbReference type="AlphaFoldDB" id="A0AA49GLC4"/>
<evidence type="ECO:0000256" key="2">
    <source>
        <dbReference type="PROSITE-ProRule" id="PRU00169"/>
    </source>
</evidence>
<evidence type="ECO:0000256" key="1">
    <source>
        <dbReference type="ARBA" id="ARBA00022553"/>
    </source>
</evidence>
<accession>A0AA49GLC4</accession>
<reference evidence="4" key="2">
    <citation type="journal article" date="2024" name="Antonie Van Leeuwenhoek">
        <title>Roseihalotalea indica gen. nov., sp. nov., a halophilic Bacteroidetes from mesopelagic Southwest Indian Ocean with higher carbohydrate metabolic potential.</title>
        <authorList>
            <person name="Chen B."/>
            <person name="Zhang M."/>
            <person name="Lin D."/>
            <person name="Ye J."/>
            <person name="Tang K."/>
        </authorList>
    </citation>
    <scope>NUCLEOTIDE SEQUENCE</scope>
    <source>
        <strain evidence="4">TK19036</strain>
    </source>
</reference>
<evidence type="ECO:0000313" key="4">
    <source>
        <dbReference type="EMBL" id="WKN35508.1"/>
    </source>
</evidence>
<dbReference type="InterPro" id="IPR011006">
    <property type="entry name" value="CheY-like_superfamily"/>
</dbReference>
<dbReference type="PANTHER" id="PTHR44591">
    <property type="entry name" value="STRESS RESPONSE REGULATOR PROTEIN 1"/>
    <property type="match status" value="1"/>
</dbReference>
<dbReference type="GO" id="GO:0000160">
    <property type="term" value="P:phosphorelay signal transduction system"/>
    <property type="evidence" value="ECO:0007669"/>
    <property type="project" value="InterPro"/>
</dbReference>
<feature type="domain" description="Response regulatory" evidence="3">
    <location>
        <begin position="4"/>
        <end position="120"/>
    </location>
</feature>
<feature type="modified residue" description="4-aspartylphosphate" evidence="2">
    <location>
        <position position="53"/>
    </location>
</feature>
<name>A0AA49GLC4_9BACT</name>
<dbReference type="Pfam" id="PF00072">
    <property type="entry name" value="Response_reg"/>
    <property type="match status" value="1"/>
</dbReference>
<dbReference type="PROSITE" id="PS50110">
    <property type="entry name" value="RESPONSE_REGULATORY"/>
    <property type="match status" value="1"/>
</dbReference>
<dbReference type="CDD" id="cd00156">
    <property type="entry name" value="REC"/>
    <property type="match status" value="1"/>
</dbReference>
<dbReference type="Gene3D" id="3.40.50.2300">
    <property type="match status" value="1"/>
</dbReference>
<proteinExistence type="predicted"/>
<organism evidence="4">
    <name type="scientific">Roseihalotalea indica</name>
    <dbReference type="NCBI Taxonomy" id="2867963"/>
    <lineage>
        <taxon>Bacteria</taxon>
        <taxon>Pseudomonadati</taxon>
        <taxon>Bacteroidota</taxon>
        <taxon>Cytophagia</taxon>
        <taxon>Cytophagales</taxon>
        <taxon>Catalimonadaceae</taxon>
        <taxon>Roseihalotalea</taxon>
    </lineage>
</organism>
<sequence>MKKNILIIDDDLGTRSFLRYVLQKEFEVKACSDGYEAVRWLENGNFPDVIVSDMMMPRLHGLDFVKFIRSSGFFRGIPLVMLSGIGDDKLKNQAYKEGVNLYLQKPFEPTKLVNQIVNLLTNIHHAQFYRAEQVISR</sequence>
<reference evidence="4" key="1">
    <citation type="journal article" date="2023" name="Comput. Struct. Biotechnol. J.">
        <title>Discovery of a novel marine Bacteroidetes with a rich repertoire of carbohydrate-active enzymes.</title>
        <authorList>
            <person name="Chen B."/>
            <person name="Liu G."/>
            <person name="Chen Q."/>
            <person name="Wang H."/>
            <person name="Liu L."/>
            <person name="Tang K."/>
        </authorList>
    </citation>
    <scope>NUCLEOTIDE SEQUENCE</scope>
    <source>
        <strain evidence="4">TK19036</strain>
    </source>
</reference>
<dbReference type="SMART" id="SM00448">
    <property type="entry name" value="REC"/>
    <property type="match status" value="1"/>
</dbReference>
<dbReference type="EMBL" id="CP120682">
    <property type="protein sequence ID" value="WKN35508.1"/>
    <property type="molecule type" value="Genomic_DNA"/>
</dbReference>
<dbReference type="InterPro" id="IPR050595">
    <property type="entry name" value="Bact_response_regulator"/>
</dbReference>
<dbReference type="InterPro" id="IPR001789">
    <property type="entry name" value="Sig_transdc_resp-reg_receiver"/>
</dbReference>
<keyword evidence="1 2" id="KW-0597">Phosphoprotein</keyword>
<dbReference type="PANTHER" id="PTHR44591:SF3">
    <property type="entry name" value="RESPONSE REGULATORY DOMAIN-CONTAINING PROTEIN"/>
    <property type="match status" value="1"/>
</dbReference>